<keyword evidence="3" id="KW-1185">Reference proteome</keyword>
<dbReference type="AlphaFoldDB" id="A0A4Z1PKE3"/>
<dbReference type="Proteomes" id="UP000298493">
    <property type="component" value="Unassembled WGS sequence"/>
</dbReference>
<comment type="caution">
    <text evidence="2">The sequence shown here is derived from an EMBL/GenBank/DDBJ whole genome shotgun (WGS) entry which is preliminary data.</text>
</comment>
<dbReference type="STRING" id="86259.A0A4Z1PKE3"/>
<feature type="region of interest" description="Disordered" evidence="1">
    <location>
        <begin position="91"/>
        <end position="114"/>
    </location>
</feature>
<gene>
    <name evidence="2" type="ORF">E6O75_ATG03436</name>
</gene>
<evidence type="ECO:0000313" key="3">
    <source>
        <dbReference type="Proteomes" id="UP000298493"/>
    </source>
</evidence>
<proteinExistence type="predicted"/>
<evidence type="ECO:0000256" key="1">
    <source>
        <dbReference type="SAM" id="MobiDB-lite"/>
    </source>
</evidence>
<sequence>MKILRSTALRTLARPAWRVGARSSQHSSKHQYSTAKDAVRSSSSWPWAVSAIILTGGGTYISLQPRGAASDTKEDIKQKLEEEKAALAKSLIKGERSGESVENHGIASEKNEHKIREGKFCDDEFDNHITKHSSDPGKDFEKVKKEKMRAEAK</sequence>
<evidence type="ECO:0000313" key="2">
    <source>
        <dbReference type="EMBL" id="TID23800.1"/>
    </source>
</evidence>
<reference evidence="2 3" key="1">
    <citation type="submission" date="2019-04" db="EMBL/GenBank/DDBJ databases">
        <title>High contiguity whole genome sequence and gene annotation resource for two Venturia nashicola isolates.</title>
        <authorList>
            <person name="Prokchorchik M."/>
            <person name="Won K."/>
            <person name="Lee Y."/>
            <person name="Choi E.D."/>
            <person name="Segonzac C."/>
            <person name="Sohn K.H."/>
        </authorList>
    </citation>
    <scope>NUCLEOTIDE SEQUENCE [LARGE SCALE GENOMIC DNA]</scope>
    <source>
        <strain evidence="2 3">PRI2</strain>
    </source>
</reference>
<name>A0A4Z1PKE3_9PEZI</name>
<accession>A0A4Z1PKE3</accession>
<feature type="region of interest" description="Disordered" evidence="1">
    <location>
        <begin position="127"/>
        <end position="153"/>
    </location>
</feature>
<dbReference type="EMBL" id="SNSC02000006">
    <property type="protein sequence ID" value="TID23800.1"/>
    <property type="molecule type" value="Genomic_DNA"/>
</dbReference>
<organism evidence="2 3">
    <name type="scientific">Venturia nashicola</name>
    <dbReference type="NCBI Taxonomy" id="86259"/>
    <lineage>
        <taxon>Eukaryota</taxon>
        <taxon>Fungi</taxon>
        <taxon>Dikarya</taxon>
        <taxon>Ascomycota</taxon>
        <taxon>Pezizomycotina</taxon>
        <taxon>Dothideomycetes</taxon>
        <taxon>Pleosporomycetidae</taxon>
        <taxon>Venturiales</taxon>
        <taxon>Venturiaceae</taxon>
        <taxon>Venturia</taxon>
    </lineage>
</organism>
<protein>
    <submittedName>
        <fullName evidence="2">Uncharacterized protein</fullName>
    </submittedName>
</protein>